<evidence type="ECO:0000313" key="8">
    <source>
        <dbReference type="Proteomes" id="UP000006208"/>
    </source>
</evidence>
<dbReference type="EMBL" id="ABGI02000002">
    <property type="protein sequence ID" value="EEG99181.1"/>
    <property type="molecule type" value="Genomic_DNA"/>
</dbReference>
<feature type="transmembrane region" description="Helical" evidence="6">
    <location>
        <begin position="308"/>
        <end position="330"/>
    </location>
</feature>
<reference evidence="7 8" key="1">
    <citation type="submission" date="2009-03" db="EMBL/GenBank/DDBJ databases">
        <authorList>
            <person name="Fraser-Liggett C.M."/>
            <person name="Mongodin E.F."/>
            <person name="Casjens B."/>
            <person name="Dunn J."/>
            <person name="Luft B."/>
            <person name="Qiu W."/>
            <person name="Schutzer S."/>
            <person name="Sebastian Y."/>
        </authorList>
    </citation>
    <scope>NUCLEOTIDE SEQUENCE [LARGE SCALE GENOMIC DNA]</scope>
    <source>
        <strain evidence="7 8">118a</strain>
    </source>
</reference>
<proteinExistence type="inferred from homology"/>
<evidence type="ECO:0000256" key="3">
    <source>
        <dbReference type="ARBA" id="ARBA00022692"/>
    </source>
</evidence>
<feature type="transmembrane region" description="Helical" evidence="6">
    <location>
        <begin position="54"/>
        <end position="73"/>
    </location>
</feature>
<keyword evidence="4 6" id="KW-1133">Transmembrane helix</keyword>
<evidence type="ECO:0000256" key="5">
    <source>
        <dbReference type="ARBA" id="ARBA00023136"/>
    </source>
</evidence>
<dbReference type="Proteomes" id="UP000006208">
    <property type="component" value="Unassembled WGS sequence"/>
</dbReference>
<dbReference type="GO" id="GO:0016020">
    <property type="term" value="C:membrane"/>
    <property type="evidence" value="ECO:0007669"/>
    <property type="project" value="UniProtKB-SubCell"/>
</dbReference>
<keyword evidence="5 6" id="KW-0472">Membrane</keyword>
<keyword evidence="3 6" id="KW-0812">Transmembrane</keyword>
<protein>
    <submittedName>
        <fullName evidence="7">Membrane protein</fullName>
    </submittedName>
</protein>
<gene>
    <name evidence="7" type="ORF">BBU118A_0006</name>
</gene>
<comment type="caution">
    <text evidence="7">The sequence shown here is derived from an EMBL/GenBank/DDBJ whole genome shotgun (WGS) entry which is preliminary data.</text>
</comment>
<feature type="transmembrane region" description="Helical" evidence="6">
    <location>
        <begin position="212"/>
        <end position="233"/>
    </location>
</feature>
<organism evidence="7 8">
    <name type="scientific">Borreliella burgdorferi 118a</name>
    <dbReference type="NCBI Taxonomy" id="476210"/>
    <lineage>
        <taxon>Bacteria</taxon>
        <taxon>Pseudomonadati</taxon>
        <taxon>Spirochaetota</taxon>
        <taxon>Spirochaetia</taxon>
        <taxon>Spirochaetales</taxon>
        <taxon>Borreliaceae</taxon>
        <taxon>Borreliella</taxon>
    </lineage>
</organism>
<feature type="transmembrane region" description="Helical" evidence="6">
    <location>
        <begin position="277"/>
        <end position="296"/>
    </location>
</feature>
<feature type="transmembrane region" description="Helical" evidence="6">
    <location>
        <begin position="30"/>
        <end position="48"/>
    </location>
</feature>
<accession>A0A7U8EZ59</accession>
<feature type="transmembrane region" description="Helical" evidence="6">
    <location>
        <begin position="157"/>
        <end position="175"/>
    </location>
</feature>
<evidence type="ECO:0000256" key="4">
    <source>
        <dbReference type="ARBA" id="ARBA00022989"/>
    </source>
</evidence>
<dbReference type="Pfam" id="PF01594">
    <property type="entry name" value="AI-2E_transport"/>
    <property type="match status" value="1"/>
</dbReference>
<comment type="subcellular location">
    <subcellularLocation>
        <location evidence="1">Membrane</location>
        <topology evidence="1">Multi-pass membrane protein</topology>
    </subcellularLocation>
</comment>
<sequence>MIKAVKKLKEGNMLKDLNTNQGLKPWRVESVFYCIVIVLIFIGAFKIAEAVFKPLAISIVLGFLVYPVYTFLARFKVPKFLIVFIIFFLLFSFSYLIFSFVYYSVTVLMKQLPYYQNQLAFIMKDVLSRYKVDSSVINDVNFSGYIYPFLTRAYNEIIGFTSSLVVVFLLLYFLLSEIHVFEMKLDKAFKKPISTRFIGALDTINNQIGKYLGIKILVSCLTGILVFIGLTLFGQDFPLVWAVLSFVFNFIPSIGSILAVFFIVITSLIQFYPNLNIVLYVFIYNTSIQMLIGNILEPKMQGKRLDISPFLLLCFLFFWGWLWGIVGLLISYPFTVIVKVIVDNVSWLKSFSVFLGGSEILSNISHISSKDKEI</sequence>
<dbReference type="PANTHER" id="PTHR21716">
    <property type="entry name" value="TRANSMEMBRANE PROTEIN"/>
    <property type="match status" value="1"/>
</dbReference>
<dbReference type="GO" id="GO:0055085">
    <property type="term" value="P:transmembrane transport"/>
    <property type="evidence" value="ECO:0007669"/>
    <property type="project" value="TreeGrafter"/>
</dbReference>
<evidence type="ECO:0000256" key="2">
    <source>
        <dbReference type="ARBA" id="ARBA00009773"/>
    </source>
</evidence>
<evidence type="ECO:0000256" key="1">
    <source>
        <dbReference type="ARBA" id="ARBA00004141"/>
    </source>
</evidence>
<dbReference type="InterPro" id="IPR002549">
    <property type="entry name" value="AI-2E-like"/>
</dbReference>
<comment type="similarity">
    <text evidence="2">Belongs to the autoinducer-2 exporter (AI-2E) (TC 2.A.86) family.</text>
</comment>
<dbReference type="AlphaFoldDB" id="A0A7U8EZ59"/>
<dbReference type="PANTHER" id="PTHR21716:SF64">
    <property type="entry name" value="AI-2 TRANSPORT PROTEIN TQSA"/>
    <property type="match status" value="1"/>
</dbReference>
<evidence type="ECO:0000256" key="6">
    <source>
        <dbReference type="SAM" id="Phobius"/>
    </source>
</evidence>
<evidence type="ECO:0000313" key="7">
    <source>
        <dbReference type="EMBL" id="EEG99181.1"/>
    </source>
</evidence>
<feature type="transmembrane region" description="Helical" evidence="6">
    <location>
        <begin position="80"/>
        <end position="105"/>
    </location>
</feature>
<name>A0A7U8EZ59_BORBG</name>
<feature type="transmembrane region" description="Helical" evidence="6">
    <location>
        <begin position="239"/>
        <end position="265"/>
    </location>
</feature>